<evidence type="ECO:0000259" key="9">
    <source>
        <dbReference type="PROSITE" id="PS50089"/>
    </source>
</evidence>
<dbReference type="Gene3D" id="1.20.120.1750">
    <property type="match status" value="1"/>
</dbReference>
<reference evidence="11" key="1">
    <citation type="submission" date="2019-06" db="EMBL/GenBank/DDBJ databases">
        <authorList>
            <person name="Zheng W."/>
        </authorList>
    </citation>
    <scope>NUCLEOTIDE SEQUENCE</scope>
    <source>
        <strain evidence="11">QDHG01</strain>
    </source>
</reference>
<name>A0A8J8NNY8_HALGN</name>
<evidence type="ECO:0000256" key="3">
    <source>
        <dbReference type="ARBA" id="ARBA00022723"/>
    </source>
</evidence>
<dbReference type="InterPro" id="IPR044066">
    <property type="entry name" value="TRIAD_supradom"/>
</dbReference>
<keyword evidence="2" id="KW-0808">Transferase</keyword>
<comment type="pathway">
    <text evidence="1">Protein modification; protein ubiquitination.</text>
</comment>
<dbReference type="Gene3D" id="3.30.40.10">
    <property type="entry name" value="Zinc/RING finger domain, C3HC4 (zinc finger)"/>
    <property type="match status" value="1"/>
</dbReference>
<evidence type="ECO:0000256" key="7">
    <source>
        <dbReference type="ARBA" id="ARBA00022833"/>
    </source>
</evidence>
<dbReference type="GO" id="GO:0043130">
    <property type="term" value="F:ubiquitin binding"/>
    <property type="evidence" value="ECO:0007669"/>
    <property type="project" value="TreeGrafter"/>
</dbReference>
<dbReference type="GO" id="GO:0008270">
    <property type="term" value="F:zinc ion binding"/>
    <property type="evidence" value="ECO:0007669"/>
    <property type="project" value="UniProtKB-KW"/>
</dbReference>
<dbReference type="AlphaFoldDB" id="A0A8J8NNY8"/>
<dbReference type="Pfam" id="PF01485">
    <property type="entry name" value="IBR"/>
    <property type="match status" value="2"/>
</dbReference>
<keyword evidence="5 8" id="KW-0863">Zinc-finger</keyword>
<dbReference type="PROSITE" id="PS51873">
    <property type="entry name" value="TRIAD"/>
    <property type="match status" value="1"/>
</dbReference>
<keyword evidence="12" id="KW-1185">Reference proteome</keyword>
<dbReference type="PROSITE" id="PS50089">
    <property type="entry name" value="ZF_RING_2"/>
    <property type="match status" value="1"/>
</dbReference>
<dbReference type="InterPro" id="IPR013083">
    <property type="entry name" value="Znf_RING/FYVE/PHD"/>
</dbReference>
<keyword evidence="6" id="KW-0833">Ubl conjugation pathway</keyword>
<sequence length="357" mass="41041">MENSAKELCSLNDQCFIEDCDLWHVSYEDGKAPSKTKLNIKPQSQPSLKHEVDLAKVGKALLAFGPAAAVVGPIAYFGVKQLISIFKKQQEHSKSMKEEIIEEDLDSTVNQMKQFALMEMMESGKHEESKEEADLIKQQTDEKYCKICLTEVIETDQVYKLSNCSHKIHADCIKEYLKNEIAEWKFPLKCPICRVELDRITDLKALLDIDEQKLVEMRERDQGLMQMKGFTRCPTVDCPESFFYEIASDNPKFRCSICQKHYCLKCRMPFHFDLTCAENQAIQEPSIEDAEFKEMLRREGLKQCPFCMIFVQKQDGCSHIKCICGNEFCFNCGGLYGKCECVRAVMNTNAFKEARRA</sequence>
<dbReference type="SUPFAM" id="SSF57850">
    <property type="entry name" value="RING/U-box"/>
    <property type="match status" value="3"/>
</dbReference>
<keyword evidence="7" id="KW-0862">Zinc</keyword>
<feature type="domain" description="RING-type" evidence="10">
    <location>
        <begin position="141"/>
        <end position="352"/>
    </location>
</feature>
<evidence type="ECO:0000259" key="10">
    <source>
        <dbReference type="PROSITE" id="PS51873"/>
    </source>
</evidence>
<evidence type="ECO:0000313" key="11">
    <source>
        <dbReference type="EMBL" id="TNV77591.1"/>
    </source>
</evidence>
<evidence type="ECO:0008006" key="13">
    <source>
        <dbReference type="Google" id="ProtNLM"/>
    </source>
</evidence>
<dbReference type="GO" id="GO:0043161">
    <property type="term" value="P:proteasome-mediated ubiquitin-dependent protein catabolic process"/>
    <property type="evidence" value="ECO:0007669"/>
    <property type="project" value="TreeGrafter"/>
</dbReference>
<dbReference type="SMART" id="SM00184">
    <property type="entry name" value="RING"/>
    <property type="match status" value="1"/>
</dbReference>
<gene>
    <name evidence="11" type="ORF">FGO68_gene8065</name>
</gene>
<keyword evidence="3" id="KW-0479">Metal-binding</keyword>
<dbReference type="GO" id="GO:0004842">
    <property type="term" value="F:ubiquitin-protein transferase activity"/>
    <property type="evidence" value="ECO:0007669"/>
    <property type="project" value="TreeGrafter"/>
</dbReference>
<evidence type="ECO:0000313" key="12">
    <source>
        <dbReference type="Proteomes" id="UP000785679"/>
    </source>
</evidence>
<accession>A0A8J8NNY8</accession>
<dbReference type="Pfam" id="PF13639">
    <property type="entry name" value="zf-RING_2"/>
    <property type="match status" value="1"/>
</dbReference>
<dbReference type="PANTHER" id="PTHR22770">
    <property type="entry name" value="UBIQUITIN CONJUGATING ENZYME 7 INTERACTING PROTEIN-RELATED"/>
    <property type="match status" value="1"/>
</dbReference>
<dbReference type="EMBL" id="RRYP01011657">
    <property type="protein sequence ID" value="TNV77591.1"/>
    <property type="molecule type" value="Genomic_DNA"/>
</dbReference>
<evidence type="ECO:0000256" key="6">
    <source>
        <dbReference type="ARBA" id="ARBA00022786"/>
    </source>
</evidence>
<keyword evidence="4" id="KW-0677">Repeat</keyword>
<evidence type="ECO:0000256" key="1">
    <source>
        <dbReference type="ARBA" id="ARBA00004906"/>
    </source>
</evidence>
<dbReference type="GO" id="GO:0097039">
    <property type="term" value="P:protein linear polyubiquitination"/>
    <property type="evidence" value="ECO:0007669"/>
    <property type="project" value="TreeGrafter"/>
</dbReference>
<evidence type="ECO:0000256" key="8">
    <source>
        <dbReference type="PROSITE-ProRule" id="PRU00175"/>
    </source>
</evidence>
<dbReference type="SMART" id="SM00647">
    <property type="entry name" value="IBR"/>
    <property type="match status" value="2"/>
</dbReference>
<dbReference type="GO" id="GO:0000151">
    <property type="term" value="C:ubiquitin ligase complex"/>
    <property type="evidence" value="ECO:0007669"/>
    <property type="project" value="TreeGrafter"/>
</dbReference>
<evidence type="ECO:0000256" key="2">
    <source>
        <dbReference type="ARBA" id="ARBA00022679"/>
    </source>
</evidence>
<dbReference type="InterPro" id="IPR002867">
    <property type="entry name" value="IBR_dom"/>
</dbReference>
<feature type="domain" description="RING-type" evidence="9">
    <location>
        <begin position="145"/>
        <end position="194"/>
    </location>
</feature>
<protein>
    <recommendedName>
        <fullName evidence="13">RING-type domain-containing protein</fullName>
    </recommendedName>
</protein>
<dbReference type="Proteomes" id="UP000785679">
    <property type="component" value="Unassembled WGS sequence"/>
</dbReference>
<dbReference type="InterPro" id="IPR051628">
    <property type="entry name" value="LUBAC_E3_Ligases"/>
</dbReference>
<evidence type="ECO:0000256" key="5">
    <source>
        <dbReference type="ARBA" id="ARBA00022771"/>
    </source>
</evidence>
<dbReference type="CDD" id="cd20335">
    <property type="entry name" value="BRcat_RBR"/>
    <property type="match status" value="1"/>
</dbReference>
<proteinExistence type="predicted"/>
<dbReference type="OrthoDB" id="10009520at2759"/>
<organism evidence="11 12">
    <name type="scientific">Halteria grandinella</name>
    <dbReference type="NCBI Taxonomy" id="5974"/>
    <lineage>
        <taxon>Eukaryota</taxon>
        <taxon>Sar</taxon>
        <taxon>Alveolata</taxon>
        <taxon>Ciliophora</taxon>
        <taxon>Intramacronucleata</taxon>
        <taxon>Spirotrichea</taxon>
        <taxon>Stichotrichia</taxon>
        <taxon>Sporadotrichida</taxon>
        <taxon>Halteriidae</taxon>
        <taxon>Halteria</taxon>
    </lineage>
</organism>
<evidence type="ECO:0000256" key="4">
    <source>
        <dbReference type="ARBA" id="ARBA00022737"/>
    </source>
</evidence>
<dbReference type="InterPro" id="IPR001841">
    <property type="entry name" value="Znf_RING"/>
</dbReference>
<dbReference type="PANTHER" id="PTHR22770:SF13">
    <property type="entry name" value="RING-TYPE DOMAIN-CONTAINING PROTEIN"/>
    <property type="match status" value="1"/>
</dbReference>
<comment type="caution">
    <text evidence="11">The sequence shown here is derived from an EMBL/GenBank/DDBJ whole genome shotgun (WGS) entry which is preliminary data.</text>
</comment>